<keyword evidence="2" id="KW-0808">Transferase</keyword>
<protein>
    <submittedName>
        <fullName evidence="2">SAM-dependent DNA methyltransferase</fullName>
    </submittedName>
</protein>
<feature type="non-terminal residue" evidence="2">
    <location>
        <position position="91"/>
    </location>
</feature>
<feature type="domain" description="N6 adenine-specific DNA methyltransferase N-terminal" evidence="1">
    <location>
        <begin position="14"/>
        <end position="91"/>
    </location>
</feature>
<sequence length="91" mass="10222">ESKGAVVAQAEKVKAMNLPEEAQEKMLLRATNGLSFFNTSPMNLGKMGQSDIKANLENYIQCFSADAREIFEHFKFDEFVGLLDDANLLYK</sequence>
<evidence type="ECO:0000259" key="1">
    <source>
        <dbReference type="Pfam" id="PF12161"/>
    </source>
</evidence>
<reference evidence="2 3" key="1">
    <citation type="submission" date="2020-04" db="EMBL/GenBank/DDBJ databases">
        <title>Whole-genome sequencing of Vibrio spp. from China reveals different genetic environments of blaCTX-M-14 among diverse lineages.</title>
        <authorList>
            <person name="Zheng Z."/>
            <person name="Ye L."/>
            <person name="Chen S."/>
        </authorList>
    </citation>
    <scope>NUCLEOTIDE SEQUENCE [LARGE SCALE GENOMIC DNA]</scope>
    <source>
        <strain evidence="2 3">Vb0574</strain>
    </source>
</reference>
<accession>A0A7Y0S0D6</accession>
<keyword evidence="2" id="KW-0489">Methyltransferase</keyword>
<feature type="non-terminal residue" evidence="2">
    <location>
        <position position="1"/>
    </location>
</feature>
<evidence type="ECO:0000313" key="3">
    <source>
        <dbReference type="Proteomes" id="UP000555836"/>
    </source>
</evidence>
<dbReference type="EMBL" id="JABCLD010000041">
    <property type="protein sequence ID" value="NMU24036.1"/>
    <property type="molecule type" value="Genomic_DNA"/>
</dbReference>
<dbReference type="Pfam" id="PF12161">
    <property type="entry name" value="HsdM_N"/>
    <property type="match status" value="1"/>
</dbReference>
<dbReference type="GO" id="GO:0032259">
    <property type="term" value="P:methylation"/>
    <property type="evidence" value="ECO:0007669"/>
    <property type="project" value="UniProtKB-KW"/>
</dbReference>
<evidence type="ECO:0000313" key="2">
    <source>
        <dbReference type="EMBL" id="NMU24036.1"/>
    </source>
</evidence>
<dbReference type="AlphaFoldDB" id="A0A7Y0S0D6"/>
<name>A0A7Y0S0D6_VIBPH</name>
<gene>
    <name evidence="2" type="ORF">HKB21_00180</name>
</gene>
<organism evidence="2 3">
    <name type="scientific">Vibrio parahaemolyticus</name>
    <dbReference type="NCBI Taxonomy" id="670"/>
    <lineage>
        <taxon>Bacteria</taxon>
        <taxon>Pseudomonadati</taxon>
        <taxon>Pseudomonadota</taxon>
        <taxon>Gammaproteobacteria</taxon>
        <taxon>Vibrionales</taxon>
        <taxon>Vibrionaceae</taxon>
        <taxon>Vibrio</taxon>
    </lineage>
</organism>
<dbReference type="GO" id="GO:0008168">
    <property type="term" value="F:methyltransferase activity"/>
    <property type="evidence" value="ECO:0007669"/>
    <property type="project" value="UniProtKB-KW"/>
</dbReference>
<dbReference type="InterPro" id="IPR022749">
    <property type="entry name" value="D12N6_MeTrfase_N"/>
</dbReference>
<proteinExistence type="predicted"/>
<dbReference type="Proteomes" id="UP000555836">
    <property type="component" value="Unassembled WGS sequence"/>
</dbReference>
<comment type="caution">
    <text evidence="2">The sequence shown here is derived from an EMBL/GenBank/DDBJ whole genome shotgun (WGS) entry which is preliminary data.</text>
</comment>